<dbReference type="RefSeq" id="WP_151675012.1">
    <property type="nucleotide sequence ID" value="NZ_BKCG01000008.1"/>
</dbReference>
<reference evidence="2 3" key="1">
    <citation type="submission" date="2019-08" db="EMBL/GenBank/DDBJ databases">
        <title>Draft genome sequence of Ulvibacter marinus type strain NBRC 109484.</title>
        <authorList>
            <person name="Kawano K."/>
            <person name="Ushijima N."/>
            <person name="Kihara M."/>
            <person name="Itoh H."/>
        </authorList>
    </citation>
    <scope>NUCLEOTIDE SEQUENCE [LARGE SCALE GENOMIC DNA]</scope>
    <source>
        <strain evidence="2 3">NBRC 109484</strain>
    </source>
</reference>
<dbReference type="PROSITE" id="PS50828">
    <property type="entry name" value="SMR"/>
    <property type="match status" value="1"/>
</dbReference>
<protein>
    <recommendedName>
        <fullName evidence="1">Smr domain-containing protein</fullName>
    </recommendedName>
</protein>
<dbReference type="EMBL" id="BKCG01000008">
    <property type="protein sequence ID" value="GER60581.1"/>
    <property type="molecule type" value="Genomic_DNA"/>
</dbReference>
<evidence type="ECO:0000313" key="3">
    <source>
        <dbReference type="Proteomes" id="UP000326509"/>
    </source>
</evidence>
<keyword evidence="3" id="KW-1185">Reference proteome</keyword>
<name>A0A5J4J435_9FLAO</name>
<feature type="domain" description="Smr" evidence="1">
    <location>
        <begin position="117"/>
        <end position="177"/>
    </location>
</feature>
<proteinExistence type="predicted"/>
<dbReference type="AlphaFoldDB" id="A0A5J4J435"/>
<evidence type="ECO:0000259" key="1">
    <source>
        <dbReference type="PROSITE" id="PS50828"/>
    </source>
</evidence>
<dbReference type="Proteomes" id="UP000326509">
    <property type="component" value="Unassembled WGS sequence"/>
</dbReference>
<evidence type="ECO:0000313" key="2">
    <source>
        <dbReference type="EMBL" id="GER60581.1"/>
    </source>
</evidence>
<dbReference type="OrthoDB" id="1524810at2"/>
<comment type="caution">
    <text evidence="2">The sequence shown here is derived from an EMBL/GenBank/DDBJ whole genome shotgun (WGS) entry which is preliminary data.</text>
</comment>
<sequence>MKKGDKVMVLDDNLEGHVVKVLENGVLIETLDGFEMEFTERELVIISEAIKHHHFAPENIKAIISEKEIKKNKNTKRVKPKERAQAAMEVDLHIHQLVPTEKGLQPHDKLEIQIDTARRQLEFAMSKGIQRVVFIHGVGAGVLRAELEYMLRRYENLTFEDANFQKYGRGATQVYIFQNPK</sequence>
<dbReference type="InterPro" id="IPR036063">
    <property type="entry name" value="Smr_dom_sf"/>
</dbReference>
<dbReference type="Pfam" id="PF01713">
    <property type="entry name" value="Smr"/>
    <property type="match status" value="1"/>
</dbReference>
<gene>
    <name evidence="2" type="ORF">ULMA_26890</name>
</gene>
<organism evidence="2 3">
    <name type="scientific">Patiriisocius marinus</name>
    <dbReference type="NCBI Taxonomy" id="1397112"/>
    <lineage>
        <taxon>Bacteria</taxon>
        <taxon>Pseudomonadati</taxon>
        <taxon>Bacteroidota</taxon>
        <taxon>Flavobacteriia</taxon>
        <taxon>Flavobacteriales</taxon>
        <taxon>Flavobacteriaceae</taxon>
        <taxon>Patiriisocius</taxon>
    </lineage>
</organism>
<dbReference type="Gene3D" id="3.30.1370.110">
    <property type="match status" value="1"/>
</dbReference>
<accession>A0A5J4J435</accession>
<dbReference type="InterPro" id="IPR002625">
    <property type="entry name" value="Smr_dom"/>
</dbReference>